<proteinExistence type="predicted"/>
<gene>
    <name evidence="2" type="ORF">NG99_26000</name>
</gene>
<reference evidence="2 3" key="1">
    <citation type="submission" date="2014-10" db="EMBL/GenBank/DDBJ databases">
        <title>Genome sequence of Erwinia typographi M043b.</title>
        <authorList>
            <person name="Chan K.-G."/>
            <person name="Tan W.-S."/>
        </authorList>
    </citation>
    <scope>NUCLEOTIDE SEQUENCE [LARGE SCALE GENOMIC DNA]</scope>
    <source>
        <strain evidence="2 3">M043b</strain>
    </source>
</reference>
<dbReference type="OrthoDB" id="7065968at2"/>
<evidence type="ECO:0000313" key="3">
    <source>
        <dbReference type="Proteomes" id="UP000030351"/>
    </source>
</evidence>
<comment type="caution">
    <text evidence="2">The sequence shown here is derived from an EMBL/GenBank/DDBJ whole genome shotgun (WGS) entry which is preliminary data.</text>
</comment>
<dbReference type="Pfam" id="PF24316">
    <property type="entry name" value="Tli3"/>
    <property type="match status" value="1"/>
</dbReference>
<feature type="domain" description="Tli3-like" evidence="1">
    <location>
        <begin position="35"/>
        <end position="144"/>
    </location>
</feature>
<dbReference type="AlphaFoldDB" id="A0A0A3ZKR3"/>
<organism evidence="2 3">
    <name type="scientific">Erwinia typographi</name>
    <dbReference type="NCBI Taxonomy" id="371042"/>
    <lineage>
        <taxon>Bacteria</taxon>
        <taxon>Pseudomonadati</taxon>
        <taxon>Pseudomonadota</taxon>
        <taxon>Gammaproteobacteria</taxon>
        <taxon>Enterobacterales</taxon>
        <taxon>Erwiniaceae</taxon>
        <taxon>Erwinia</taxon>
    </lineage>
</organism>
<dbReference type="Proteomes" id="UP000030351">
    <property type="component" value="Unassembled WGS sequence"/>
</dbReference>
<evidence type="ECO:0000313" key="2">
    <source>
        <dbReference type="EMBL" id="KGT86343.1"/>
    </source>
</evidence>
<sequence>MVMRKSGSLLLVISLISQSGCSGDFPLKRPLAAKQKPVQVVYRFDDHRWLELKGFNCQGELWYVDQKREIQSQVFYQFYRIFTRPYFNVSERYIAIPIWGEAGLRVSNDYGQTWHSASIAGEEDDGSNKPDYENIKSFTVVNDQGFLLTKQGHIYMSSLPFDDPRLGPGGPGIDYSFVFRGKIKKYHIDAVRPGVGEDYSTWGLEYIDPRILEKRWAKHLANFQNLPDKVPEVKNYRGWTHMQCDVNAGL</sequence>
<evidence type="ECO:0000259" key="1">
    <source>
        <dbReference type="Pfam" id="PF24316"/>
    </source>
</evidence>
<keyword evidence="3" id="KW-1185">Reference proteome</keyword>
<name>A0A0A3ZKR3_9GAMM</name>
<dbReference type="STRING" id="371042.NG99_26000"/>
<dbReference type="EMBL" id="JRUQ01000102">
    <property type="protein sequence ID" value="KGT86343.1"/>
    <property type="molecule type" value="Genomic_DNA"/>
</dbReference>
<dbReference type="eggNOG" id="ENOG502ZF2Z">
    <property type="taxonomic scope" value="Bacteria"/>
</dbReference>
<dbReference type="InterPro" id="IPR057562">
    <property type="entry name" value="Tli3-like_dom"/>
</dbReference>
<protein>
    <recommendedName>
        <fullName evidence="1">Tli3-like domain-containing protein</fullName>
    </recommendedName>
</protein>
<dbReference type="RefSeq" id="WP_034899489.1">
    <property type="nucleotide sequence ID" value="NZ_JRUQ01000102.1"/>
</dbReference>
<accession>A0A0A3ZKR3</accession>